<accession>A0A6M3T8R5</accession>
<feature type="compositionally biased region" description="Low complexity" evidence="1">
    <location>
        <begin position="122"/>
        <end position="132"/>
    </location>
</feature>
<protein>
    <submittedName>
        <fullName evidence="2">Uncharacterized protein</fullName>
    </submittedName>
</protein>
<evidence type="ECO:0000313" key="3">
    <source>
        <dbReference type="Proteomes" id="UP000502596"/>
    </source>
</evidence>
<gene>
    <name evidence="2" type="ORF">PssvBMR2_gp14</name>
</gene>
<evidence type="ECO:0000313" key="2">
    <source>
        <dbReference type="EMBL" id="QJD54657.1"/>
    </source>
</evidence>
<organism evidence="2 3">
    <name type="scientific">Pseudomonas phage MR2</name>
    <dbReference type="NCBI Taxonomy" id="2711170"/>
    <lineage>
        <taxon>Viruses</taxon>
        <taxon>Duplodnaviria</taxon>
        <taxon>Heunggongvirae</taxon>
        <taxon>Uroviricota</taxon>
        <taxon>Caudoviricetes</taxon>
        <taxon>Autographivirales</taxon>
        <taxon>Autotranscriptaviridae</taxon>
        <taxon>Studiervirinae</taxon>
        <taxon>Hennigervirus</taxon>
        <taxon>Hennigervirus MR2</taxon>
    </lineage>
</organism>
<proteinExistence type="predicted"/>
<keyword evidence="3" id="KW-1185">Reference proteome</keyword>
<name>A0A6M3T8R5_9CAUD</name>
<evidence type="ECO:0000256" key="1">
    <source>
        <dbReference type="SAM" id="MobiDB-lite"/>
    </source>
</evidence>
<feature type="region of interest" description="Disordered" evidence="1">
    <location>
        <begin position="102"/>
        <end position="132"/>
    </location>
</feature>
<dbReference type="EMBL" id="MT104466">
    <property type="protein sequence ID" value="QJD54657.1"/>
    <property type="molecule type" value="Genomic_DNA"/>
</dbReference>
<sequence length="132" mass="14419">MQVVIAATSSRLENDADTVLITVTTTIGDSVSTQRCGYSVFELEHNRYLAGTLEERIETLRQSAQDAAEHSFRAQYAALLAHMQGTPPAVLEGANTVLEVTKETVEAPTEEPVKKTRKARTTKPATEATEQE</sequence>
<reference evidence="2 3" key="1">
    <citation type="journal article" date="2020" name="Microb. Biotechnol.">
        <title>Phage biocontrol to combat Pseudomonas syringae pathogens causing disease in cherry.</title>
        <authorList>
            <person name="Rabiey M."/>
            <person name="Roy S.R."/>
            <person name="Holtappels D."/>
            <person name="Franceschetti L."/>
            <person name="Quilty B.J."/>
            <person name="Creeth R."/>
            <person name="Sundin G.W."/>
            <person name="Wagemans J."/>
            <person name="Lavigne R."/>
            <person name="Jackson R.W."/>
        </authorList>
    </citation>
    <scope>NUCLEOTIDE SEQUENCE [LARGE SCALE GENOMIC DNA]</scope>
</reference>
<dbReference type="Proteomes" id="UP000502596">
    <property type="component" value="Segment"/>
</dbReference>